<dbReference type="Proteomes" id="UP001307608">
    <property type="component" value="Chromosome"/>
</dbReference>
<evidence type="ECO:0000313" key="2">
    <source>
        <dbReference type="EMBL" id="BDX03366.1"/>
    </source>
</evidence>
<proteinExistence type="predicted"/>
<feature type="domain" description="T6SS immunity protein Tdi1 C-terminal" evidence="1">
    <location>
        <begin position="62"/>
        <end position="133"/>
    </location>
</feature>
<keyword evidence="3" id="KW-1185">Reference proteome</keyword>
<gene>
    <name evidence="2" type="ORF">MACH16_21140</name>
</gene>
<evidence type="ECO:0000259" key="1">
    <source>
        <dbReference type="Pfam" id="PF08906"/>
    </source>
</evidence>
<organism evidence="2 3">
    <name type="scientific">Marinomonas pontica</name>
    <dbReference type="NCBI Taxonomy" id="264739"/>
    <lineage>
        <taxon>Bacteria</taxon>
        <taxon>Pseudomonadati</taxon>
        <taxon>Pseudomonadota</taxon>
        <taxon>Gammaproteobacteria</taxon>
        <taxon>Oceanospirillales</taxon>
        <taxon>Oceanospirillaceae</taxon>
        <taxon>Marinomonas</taxon>
    </lineage>
</organism>
<dbReference type="Pfam" id="PF08906">
    <property type="entry name" value="T6SS_Tdi1_C"/>
    <property type="match status" value="1"/>
</dbReference>
<dbReference type="InterPro" id="IPR015002">
    <property type="entry name" value="T6SS_Tdi1_C"/>
</dbReference>
<accession>A0ABM8FE76</accession>
<protein>
    <recommendedName>
        <fullName evidence="1">T6SS immunity protein Tdi1 C-terminal domain-containing protein</fullName>
    </recommendedName>
</protein>
<dbReference type="EMBL" id="AP027271">
    <property type="protein sequence ID" value="BDX03366.1"/>
    <property type="molecule type" value="Genomic_DNA"/>
</dbReference>
<evidence type="ECO:0000313" key="3">
    <source>
        <dbReference type="Proteomes" id="UP001307608"/>
    </source>
</evidence>
<reference evidence="2 3" key="1">
    <citation type="submission" date="2023-01" db="EMBL/GenBank/DDBJ databases">
        <title>Complete genome sequence of Marinomonas pontica strain 200518_36.</title>
        <authorList>
            <person name="Ueki S."/>
            <person name="Gajardo G."/>
            <person name="Maruyama F."/>
        </authorList>
    </citation>
    <scope>NUCLEOTIDE SEQUENCE [LARGE SCALE GENOMIC DNA]</scope>
    <source>
        <strain evidence="2 3">200518_36</strain>
    </source>
</reference>
<name>A0ABM8FE76_9GAMM</name>
<sequence>MLCGKAVTSIIQEVKDSWGWIGIEPLTIVGENDFGNLMIEDVDGKYWRLSPEDVYCEVVANDRSDLDRLSQDQDFLEDWYMQTLVEQAKESFCELPEGRKYCLVIPGALGGEYGISNIKTAPLVDLVRFSGDLAKQIKDLPDGAEIQLRVVD</sequence>